<keyword evidence="2 3" id="KW-0040">ANK repeat</keyword>
<evidence type="ECO:0000256" key="1">
    <source>
        <dbReference type="ARBA" id="ARBA00022737"/>
    </source>
</evidence>
<dbReference type="AlphaFoldDB" id="A0A8J5LN64"/>
<feature type="region of interest" description="Disordered" evidence="4">
    <location>
        <begin position="174"/>
        <end position="208"/>
    </location>
</feature>
<feature type="repeat" description="ANK" evidence="3">
    <location>
        <begin position="122"/>
        <end position="154"/>
    </location>
</feature>
<feature type="repeat" description="ANK" evidence="3">
    <location>
        <begin position="89"/>
        <end position="121"/>
    </location>
</feature>
<name>A0A8J5LN64_ZINOF</name>
<evidence type="ECO:0000256" key="2">
    <source>
        <dbReference type="ARBA" id="ARBA00023043"/>
    </source>
</evidence>
<evidence type="ECO:0000256" key="3">
    <source>
        <dbReference type="PROSITE-ProRule" id="PRU00023"/>
    </source>
</evidence>
<dbReference type="PROSITE" id="PS50297">
    <property type="entry name" value="ANK_REP_REGION"/>
    <property type="match status" value="3"/>
</dbReference>
<reference evidence="5 6" key="1">
    <citation type="submission" date="2020-08" db="EMBL/GenBank/DDBJ databases">
        <title>Plant Genome Project.</title>
        <authorList>
            <person name="Zhang R.-G."/>
        </authorList>
    </citation>
    <scope>NUCLEOTIDE SEQUENCE [LARGE SCALE GENOMIC DNA]</scope>
    <source>
        <tissue evidence="5">Rhizome</tissue>
    </source>
</reference>
<dbReference type="GO" id="GO:0085020">
    <property type="term" value="P:protein K6-linked ubiquitination"/>
    <property type="evidence" value="ECO:0007669"/>
    <property type="project" value="TreeGrafter"/>
</dbReference>
<comment type="caution">
    <text evidence="5">The sequence shown here is derived from an EMBL/GenBank/DDBJ whole genome shotgun (WGS) entry which is preliminary data.</text>
</comment>
<gene>
    <name evidence="5" type="ORF">ZIOFF_018869</name>
</gene>
<dbReference type="PANTHER" id="PTHR24171">
    <property type="entry name" value="ANKYRIN REPEAT DOMAIN-CONTAINING PROTEIN 39-RELATED"/>
    <property type="match status" value="1"/>
</dbReference>
<dbReference type="EMBL" id="JACMSC010000005">
    <property type="protein sequence ID" value="KAG6521743.1"/>
    <property type="molecule type" value="Genomic_DNA"/>
</dbReference>
<evidence type="ECO:0000313" key="5">
    <source>
        <dbReference type="EMBL" id="KAG6521743.1"/>
    </source>
</evidence>
<evidence type="ECO:0000313" key="6">
    <source>
        <dbReference type="Proteomes" id="UP000734854"/>
    </source>
</evidence>
<dbReference type="Pfam" id="PF12796">
    <property type="entry name" value="Ank_2"/>
    <property type="match status" value="2"/>
</dbReference>
<dbReference type="Proteomes" id="UP000734854">
    <property type="component" value="Unassembled WGS sequence"/>
</dbReference>
<sequence>MENPGATSNSKKKRGFRKDEGLPLPDLHTAARTGDRLTVVSICNTNPLAVNSRDRLSRTPLHLAAWSGQTEVVKFLCNNKADVGAAAMDDTAAIHFAAQKGHLETIQVLLSSGVSVKAANRKGFTALHYAVQGSHAELIKYLIRKGASLTAKTKGGQTPADLASTEEIRALLEDGKQSPSVQEKSTRTKLDADSMTEDCAEEKDRGSMPKELVLVDEGACVNEKRNDKEVDDVGSLKTKKAKVSLDHLVAESDEQDGEE</sequence>
<evidence type="ECO:0000256" key="4">
    <source>
        <dbReference type="SAM" id="MobiDB-lite"/>
    </source>
</evidence>
<dbReference type="InterPro" id="IPR002110">
    <property type="entry name" value="Ankyrin_rpt"/>
</dbReference>
<protein>
    <submittedName>
        <fullName evidence="5">Uncharacterized protein</fullName>
    </submittedName>
</protein>
<dbReference type="SMART" id="SM00248">
    <property type="entry name" value="ANK"/>
    <property type="match status" value="3"/>
</dbReference>
<feature type="repeat" description="ANK" evidence="3">
    <location>
        <begin position="56"/>
        <end position="88"/>
    </location>
</feature>
<dbReference type="OrthoDB" id="539213at2759"/>
<proteinExistence type="predicted"/>
<dbReference type="PANTHER" id="PTHR24171:SF8">
    <property type="entry name" value="BRCA1-ASSOCIATED RING DOMAIN PROTEIN 1"/>
    <property type="match status" value="1"/>
</dbReference>
<organism evidence="5 6">
    <name type="scientific">Zingiber officinale</name>
    <name type="common">Ginger</name>
    <name type="synonym">Amomum zingiber</name>
    <dbReference type="NCBI Taxonomy" id="94328"/>
    <lineage>
        <taxon>Eukaryota</taxon>
        <taxon>Viridiplantae</taxon>
        <taxon>Streptophyta</taxon>
        <taxon>Embryophyta</taxon>
        <taxon>Tracheophyta</taxon>
        <taxon>Spermatophyta</taxon>
        <taxon>Magnoliopsida</taxon>
        <taxon>Liliopsida</taxon>
        <taxon>Zingiberales</taxon>
        <taxon>Zingiberaceae</taxon>
        <taxon>Zingiber</taxon>
    </lineage>
</organism>
<keyword evidence="1" id="KW-0677">Repeat</keyword>
<accession>A0A8J5LN64</accession>
<dbReference type="GO" id="GO:0004842">
    <property type="term" value="F:ubiquitin-protein transferase activity"/>
    <property type="evidence" value="ECO:0007669"/>
    <property type="project" value="TreeGrafter"/>
</dbReference>
<keyword evidence="6" id="KW-1185">Reference proteome</keyword>
<dbReference type="PROSITE" id="PS50088">
    <property type="entry name" value="ANK_REPEAT"/>
    <property type="match status" value="3"/>
</dbReference>
<feature type="region of interest" description="Disordered" evidence="4">
    <location>
        <begin position="1"/>
        <end position="28"/>
    </location>
</feature>